<dbReference type="EMBL" id="QNRR01000001">
    <property type="protein sequence ID" value="RBP47288.1"/>
    <property type="molecule type" value="Genomic_DNA"/>
</dbReference>
<sequence>MNWKNIMLAALGLTAVGLLSSCTGFETASSGEVIRNPSVDDMDRLHDQWGMPRRQVKPRYRAAMPGDYMNESPKTSEPEPVPVNPIAPTLQEPAADPVPSPTPEVPAPPPTPAPPIPDNLR</sequence>
<feature type="region of interest" description="Disordered" evidence="1">
    <location>
        <begin position="36"/>
        <end position="121"/>
    </location>
</feature>
<feature type="chain" id="PRO_5016752119" evidence="2">
    <location>
        <begin position="29"/>
        <end position="121"/>
    </location>
</feature>
<evidence type="ECO:0000313" key="3">
    <source>
        <dbReference type="EMBL" id="RBP47288.1"/>
    </source>
</evidence>
<dbReference type="PROSITE" id="PS51257">
    <property type="entry name" value="PROKAR_LIPOPROTEIN"/>
    <property type="match status" value="1"/>
</dbReference>
<dbReference type="Proteomes" id="UP000253426">
    <property type="component" value="Unassembled WGS sequence"/>
</dbReference>
<gene>
    <name evidence="3" type="ORF">DES53_10185</name>
</gene>
<proteinExistence type="predicted"/>
<accession>A0A366HVG3</accession>
<organism evidence="3 4">
    <name type="scientific">Roseimicrobium gellanilyticum</name>
    <dbReference type="NCBI Taxonomy" id="748857"/>
    <lineage>
        <taxon>Bacteria</taxon>
        <taxon>Pseudomonadati</taxon>
        <taxon>Verrucomicrobiota</taxon>
        <taxon>Verrucomicrobiia</taxon>
        <taxon>Verrucomicrobiales</taxon>
        <taxon>Verrucomicrobiaceae</taxon>
        <taxon>Roseimicrobium</taxon>
    </lineage>
</organism>
<keyword evidence="2" id="KW-0732">Signal</keyword>
<dbReference type="OrthoDB" id="9853839at2"/>
<comment type="caution">
    <text evidence="3">The sequence shown here is derived from an EMBL/GenBank/DDBJ whole genome shotgun (WGS) entry which is preliminary data.</text>
</comment>
<feature type="compositionally biased region" description="Pro residues" evidence="1">
    <location>
        <begin position="96"/>
        <end position="121"/>
    </location>
</feature>
<evidence type="ECO:0000256" key="2">
    <source>
        <dbReference type="SAM" id="SignalP"/>
    </source>
</evidence>
<reference evidence="3 4" key="1">
    <citation type="submission" date="2018-06" db="EMBL/GenBank/DDBJ databases">
        <title>Genomic Encyclopedia of Type Strains, Phase IV (KMG-IV): sequencing the most valuable type-strain genomes for metagenomic binning, comparative biology and taxonomic classification.</title>
        <authorList>
            <person name="Goeker M."/>
        </authorList>
    </citation>
    <scope>NUCLEOTIDE SEQUENCE [LARGE SCALE GENOMIC DNA]</scope>
    <source>
        <strain evidence="3 4">DSM 25532</strain>
    </source>
</reference>
<evidence type="ECO:0000313" key="4">
    <source>
        <dbReference type="Proteomes" id="UP000253426"/>
    </source>
</evidence>
<evidence type="ECO:0000256" key="1">
    <source>
        <dbReference type="SAM" id="MobiDB-lite"/>
    </source>
</evidence>
<dbReference type="RefSeq" id="WP_147263106.1">
    <property type="nucleotide sequence ID" value="NZ_QNRR01000001.1"/>
</dbReference>
<name>A0A366HVG3_9BACT</name>
<protein>
    <submittedName>
        <fullName evidence="3">Uncharacterized protein</fullName>
    </submittedName>
</protein>
<keyword evidence="4" id="KW-1185">Reference proteome</keyword>
<dbReference type="AlphaFoldDB" id="A0A366HVG3"/>
<feature type="signal peptide" evidence="2">
    <location>
        <begin position="1"/>
        <end position="28"/>
    </location>
</feature>